<dbReference type="PANTHER" id="PTHR38025:SF1">
    <property type="entry name" value="TRP OPERON REPRESSOR"/>
    <property type="match status" value="1"/>
</dbReference>
<evidence type="ECO:0000313" key="8">
    <source>
        <dbReference type="EMBL" id="KDE40232.1"/>
    </source>
</evidence>
<dbReference type="EMBL" id="JMSZ01000016">
    <property type="protein sequence ID" value="KDE40232.1"/>
    <property type="molecule type" value="Genomic_DNA"/>
</dbReference>
<dbReference type="InterPro" id="IPR038116">
    <property type="entry name" value="TrpR-like_sf"/>
</dbReference>
<dbReference type="GO" id="GO:0005737">
    <property type="term" value="C:cytoplasm"/>
    <property type="evidence" value="ECO:0007669"/>
    <property type="project" value="UniProtKB-SubCell"/>
</dbReference>
<gene>
    <name evidence="8" type="ORF">ADINL_0824</name>
</gene>
<reference evidence="8 9" key="1">
    <citation type="journal article" date="2005" name="Int. J. Syst. Evol. Microbiol.">
        <title>Nitrincola lacisaponensis gen. nov., sp. nov., a novel alkaliphilic bacterium isolated from an alkaline, saline lake.</title>
        <authorList>
            <person name="Dimitriu P.A."/>
            <person name="Shukla S.K."/>
            <person name="Conradt J."/>
            <person name="Marquez M.C."/>
            <person name="Ventosa A."/>
            <person name="Maglia A."/>
            <person name="Peyton B.M."/>
            <person name="Pinkart H.C."/>
            <person name="Mormile M.R."/>
        </authorList>
    </citation>
    <scope>NUCLEOTIDE SEQUENCE [LARGE SCALE GENOMIC DNA]</scope>
    <source>
        <strain evidence="8 9">4CA</strain>
    </source>
</reference>
<dbReference type="AlphaFoldDB" id="A0A063Y715"/>
<name>A0A063Y715_9GAMM</name>
<evidence type="ECO:0000256" key="7">
    <source>
        <dbReference type="ARBA" id="ARBA00023163"/>
    </source>
</evidence>
<dbReference type="Pfam" id="PF01371">
    <property type="entry name" value="Trp_repressor"/>
    <property type="match status" value="1"/>
</dbReference>
<keyword evidence="4" id="KW-0678">Repressor</keyword>
<dbReference type="RefSeq" id="WP_036544242.1">
    <property type="nucleotide sequence ID" value="NZ_JBKBNO010000001.1"/>
</dbReference>
<accession>A0A063Y715</accession>
<dbReference type="STRING" id="267850.ADINL_0824"/>
<dbReference type="InterPro" id="IPR013335">
    <property type="entry name" value="Trp_repress_bac"/>
</dbReference>
<comment type="subcellular location">
    <subcellularLocation>
        <location evidence="1">Cytoplasm</location>
    </subcellularLocation>
</comment>
<keyword evidence="6" id="KW-0238">DNA-binding</keyword>
<protein>
    <submittedName>
        <fullName evidence="8">Transcriptional repressor protein TrpR</fullName>
    </submittedName>
</protein>
<evidence type="ECO:0000256" key="2">
    <source>
        <dbReference type="ARBA" id="ARBA00007027"/>
    </source>
</evidence>
<dbReference type="SUPFAM" id="SSF48295">
    <property type="entry name" value="TrpR-like"/>
    <property type="match status" value="1"/>
</dbReference>
<dbReference type="InterPro" id="IPR000831">
    <property type="entry name" value="Trp_repress"/>
</dbReference>
<dbReference type="Proteomes" id="UP000027318">
    <property type="component" value="Unassembled WGS sequence"/>
</dbReference>
<evidence type="ECO:0000256" key="3">
    <source>
        <dbReference type="ARBA" id="ARBA00022490"/>
    </source>
</evidence>
<evidence type="ECO:0000256" key="5">
    <source>
        <dbReference type="ARBA" id="ARBA00023015"/>
    </source>
</evidence>
<dbReference type="GO" id="GO:0043565">
    <property type="term" value="F:sequence-specific DNA binding"/>
    <property type="evidence" value="ECO:0007669"/>
    <property type="project" value="InterPro"/>
</dbReference>
<dbReference type="InterPro" id="IPR010921">
    <property type="entry name" value="Trp_repressor/repl_initiator"/>
</dbReference>
<sequence length="81" mass="9028">MNTLDPHTQELLDTLLAAQDRQALLQLLQSLLTPAELHEIPKRLQILKRLQAGEPQRKIAEELGVGIATVSRGARALKRDL</sequence>
<proteinExistence type="inferred from homology"/>
<comment type="similarity">
    <text evidence="2">Belongs to the TrpR family.</text>
</comment>
<keyword evidence="7" id="KW-0804">Transcription</keyword>
<evidence type="ECO:0000256" key="4">
    <source>
        <dbReference type="ARBA" id="ARBA00022491"/>
    </source>
</evidence>
<evidence type="ECO:0000313" key="9">
    <source>
        <dbReference type="Proteomes" id="UP000027318"/>
    </source>
</evidence>
<evidence type="ECO:0000256" key="1">
    <source>
        <dbReference type="ARBA" id="ARBA00004496"/>
    </source>
</evidence>
<keyword evidence="5" id="KW-0805">Transcription regulation</keyword>
<keyword evidence="3" id="KW-0963">Cytoplasm</keyword>
<evidence type="ECO:0000256" key="6">
    <source>
        <dbReference type="ARBA" id="ARBA00023125"/>
    </source>
</evidence>
<dbReference type="PANTHER" id="PTHR38025">
    <property type="entry name" value="TRP OPERON REPRESSOR"/>
    <property type="match status" value="1"/>
</dbReference>
<dbReference type="GO" id="GO:0003700">
    <property type="term" value="F:DNA-binding transcription factor activity"/>
    <property type="evidence" value="ECO:0007669"/>
    <property type="project" value="InterPro"/>
</dbReference>
<dbReference type="OrthoDB" id="5704033at2"/>
<keyword evidence="9" id="KW-1185">Reference proteome</keyword>
<dbReference type="PATRIC" id="fig|267850.7.peg.818"/>
<comment type="caution">
    <text evidence="8">The sequence shown here is derived from an EMBL/GenBank/DDBJ whole genome shotgun (WGS) entry which is preliminary data.</text>
</comment>
<dbReference type="Gene3D" id="1.10.1270.10">
    <property type="entry name" value="TrpR-like"/>
    <property type="match status" value="1"/>
</dbReference>
<organism evidence="8 9">
    <name type="scientific">Nitrincola lacisaponensis</name>
    <dbReference type="NCBI Taxonomy" id="267850"/>
    <lineage>
        <taxon>Bacteria</taxon>
        <taxon>Pseudomonadati</taxon>
        <taxon>Pseudomonadota</taxon>
        <taxon>Gammaproteobacteria</taxon>
        <taxon>Oceanospirillales</taxon>
        <taxon>Oceanospirillaceae</taxon>
        <taxon>Nitrincola</taxon>
    </lineage>
</organism>